<comment type="caution">
    <text evidence="2">The sequence shown here is derived from an EMBL/GenBank/DDBJ whole genome shotgun (WGS) entry which is preliminary data.</text>
</comment>
<dbReference type="Pfam" id="PF24964">
    <property type="entry name" value="DUF7769"/>
    <property type="match status" value="1"/>
</dbReference>
<feature type="domain" description="DUF7769" evidence="1">
    <location>
        <begin position="73"/>
        <end position="123"/>
    </location>
</feature>
<dbReference type="InterPro" id="IPR036397">
    <property type="entry name" value="RNaseH_sf"/>
</dbReference>
<dbReference type="PANTHER" id="PTHR47169:SF2">
    <property type="entry name" value="OS01G0541250 PROTEIN"/>
    <property type="match status" value="1"/>
</dbReference>
<dbReference type="CDD" id="cd09272">
    <property type="entry name" value="RNase_HI_RT_Ty1"/>
    <property type="match status" value="1"/>
</dbReference>
<proteinExistence type="predicted"/>
<evidence type="ECO:0000313" key="3">
    <source>
        <dbReference type="Proteomes" id="UP001443914"/>
    </source>
</evidence>
<accession>A0AAW1III6</accession>
<sequence length="517" mass="59192">MFCDNTAAIQFAQDPKFHRKTKHIKRRYHFVRDAIKNKEIAIKYISTNKMIADPLTKPIARDVFRAHVRSLEKDRLDIATFLLHKSKDGQLFRGTVLEAALKWNVHRNTISTIWARAKKSQLNGSLDVKSKRYGNKNRKRILPDLDYIKTLKFSERSTIENISLKVKVSVGTVHSWVVDGLLKPHSSPLHPLLTDLNKVNRLKFCLNSISVFQTVNQVNQTDSRLKFTDMSQTVHIDEKWFYLTRTNQRYYVVDGEELPYRACKSKRYITKVMFMCAVSRPVYGLEGELLFDGKIEIFPFTCEQAAKRSSKNRAAGTLETKSIDSITKPVTKALFIEKIIPAIKAKWPSTSDKRIYIQQDNAKPHITDNDPDFRKVATEDGFDIQLVFQPPNSPDLNTNDLGFFRAIQSLQSEISATNVEQLVAAVDKAFTEYNPMKLNKIFLTLQTIMIEIMKAKGHNNFSIPHMNKDRLLAEGRLPTNLTVDEGLVKGCIDLLLEIGETSGIENLMEELGYHLDE</sequence>
<evidence type="ECO:0000259" key="1">
    <source>
        <dbReference type="Pfam" id="PF24964"/>
    </source>
</evidence>
<organism evidence="2 3">
    <name type="scientific">Saponaria officinalis</name>
    <name type="common">Common soapwort</name>
    <name type="synonym">Lychnis saponaria</name>
    <dbReference type="NCBI Taxonomy" id="3572"/>
    <lineage>
        <taxon>Eukaryota</taxon>
        <taxon>Viridiplantae</taxon>
        <taxon>Streptophyta</taxon>
        <taxon>Embryophyta</taxon>
        <taxon>Tracheophyta</taxon>
        <taxon>Spermatophyta</taxon>
        <taxon>Magnoliopsida</taxon>
        <taxon>eudicotyledons</taxon>
        <taxon>Gunneridae</taxon>
        <taxon>Pentapetalae</taxon>
        <taxon>Caryophyllales</taxon>
        <taxon>Caryophyllaceae</taxon>
        <taxon>Caryophylleae</taxon>
        <taxon>Saponaria</taxon>
    </lineage>
</organism>
<reference evidence="2" key="1">
    <citation type="submission" date="2024-03" db="EMBL/GenBank/DDBJ databases">
        <title>WGS assembly of Saponaria officinalis var. Norfolk2.</title>
        <authorList>
            <person name="Jenkins J."/>
            <person name="Shu S."/>
            <person name="Grimwood J."/>
            <person name="Barry K."/>
            <person name="Goodstein D."/>
            <person name="Schmutz J."/>
            <person name="Leebens-Mack J."/>
            <person name="Osbourn A."/>
        </authorList>
    </citation>
    <scope>NUCLEOTIDE SEQUENCE [LARGE SCALE GENOMIC DNA]</scope>
    <source>
        <strain evidence="2">JIC</strain>
    </source>
</reference>
<dbReference type="Gene3D" id="3.30.420.10">
    <property type="entry name" value="Ribonuclease H-like superfamily/Ribonuclease H"/>
    <property type="match status" value="1"/>
</dbReference>
<name>A0AAW1III6_SAPOF</name>
<dbReference type="EMBL" id="JBDFQZ010000009">
    <property type="protein sequence ID" value="KAK9689313.1"/>
    <property type="molecule type" value="Genomic_DNA"/>
</dbReference>
<dbReference type="Proteomes" id="UP001443914">
    <property type="component" value="Unassembled WGS sequence"/>
</dbReference>
<protein>
    <recommendedName>
        <fullName evidence="1">DUF7769 domain-containing protein</fullName>
    </recommendedName>
</protein>
<evidence type="ECO:0000313" key="2">
    <source>
        <dbReference type="EMBL" id="KAK9689313.1"/>
    </source>
</evidence>
<dbReference type="AlphaFoldDB" id="A0AAW1III6"/>
<keyword evidence="3" id="KW-1185">Reference proteome</keyword>
<dbReference type="PANTHER" id="PTHR47169">
    <property type="entry name" value="OS01G0541250 PROTEIN"/>
    <property type="match status" value="1"/>
</dbReference>
<dbReference type="GO" id="GO:0003676">
    <property type="term" value="F:nucleic acid binding"/>
    <property type="evidence" value="ECO:0007669"/>
    <property type="project" value="InterPro"/>
</dbReference>
<gene>
    <name evidence="2" type="ORF">RND81_09G051400</name>
</gene>
<dbReference type="InterPro" id="IPR056671">
    <property type="entry name" value="DUF7769"/>
</dbReference>